<dbReference type="VEuPathDB" id="FungiDB:PYU1_G013374"/>
<evidence type="ECO:0000313" key="5">
    <source>
        <dbReference type="Proteomes" id="UP000019132"/>
    </source>
</evidence>
<feature type="domain" description="Calponin-homology (CH)" evidence="3">
    <location>
        <begin position="1"/>
        <end position="104"/>
    </location>
</feature>
<name>K3X854_GLOUD</name>
<dbReference type="PANTHER" id="PTHR47385">
    <property type="entry name" value="CALPONIN"/>
    <property type="match status" value="1"/>
</dbReference>
<evidence type="ECO:0000259" key="3">
    <source>
        <dbReference type="PROSITE" id="PS50021"/>
    </source>
</evidence>
<dbReference type="EnsemblProtists" id="PYU1_T013403">
    <property type="protein sequence ID" value="PYU1_T013403"/>
    <property type="gene ID" value="PYU1_G013374"/>
</dbReference>
<dbReference type="Proteomes" id="UP000019132">
    <property type="component" value="Unassembled WGS sequence"/>
</dbReference>
<feature type="region of interest" description="Disordered" evidence="2">
    <location>
        <begin position="345"/>
        <end position="383"/>
    </location>
</feature>
<dbReference type="SMART" id="SM00033">
    <property type="entry name" value="CH"/>
    <property type="match status" value="1"/>
</dbReference>
<feature type="compositionally biased region" description="Basic and acidic residues" evidence="2">
    <location>
        <begin position="345"/>
        <end position="355"/>
    </location>
</feature>
<dbReference type="AlphaFoldDB" id="K3X854"/>
<dbReference type="Gene3D" id="1.10.418.10">
    <property type="entry name" value="Calponin-like domain"/>
    <property type="match status" value="1"/>
</dbReference>
<feature type="compositionally biased region" description="Basic residues" evidence="2">
    <location>
        <begin position="363"/>
        <end position="377"/>
    </location>
</feature>
<sequence length="402" mass="45332">MEQILGDKLPATDLHEALRSGIVLRELQEKLFPDTARCFSPISRNYSSRMAPWKERENISVFLKQCKALGMNDLSLFCTDDLYDGNNMVQHFMQFSQEHSSHFFHPVYDEHMTFSNQEVEMALSKIEKAGVDAGMLKDLMVGSGSPPKKAGRLDDSDAETVSETEKDFAAGFQVENDKNTLKELEHELRELDGSKSCNQENGLTTVRHEVGKEEELEPELDSNDDESLNAVEVEADIDRGEIADVLERLLDAVEAYHITTLAIAQSRFEYVCRPGEDEMRLHDLLEEAKHERLPETQISEICETELVIDVFSAHRLESEAKTELMDAGKSETRVLDSTIALHSSRSHEISEDTEVKAANVSKKDKKKAKAAKKKKKNREISDEQLDAEAMSRCTCGNKCAIM</sequence>
<dbReference type="eggNOG" id="KOG2046">
    <property type="taxonomic scope" value="Eukaryota"/>
</dbReference>
<dbReference type="HOGENOM" id="CLU_041374_0_0_1"/>
<dbReference type="PROSITE" id="PS50021">
    <property type="entry name" value="CH"/>
    <property type="match status" value="1"/>
</dbReference>
<dbReference type="InterPro" id="IPR050606">
    <property type="entry name" value="Calponin-like"/>
</dbReference>
<dbReference type="CDD" id="cd00014">
    <property type="entry name" value="CH_SF"/>
    <property type="match status" value="1"/>
</dbReference>
<evidence type="ECO:0000256" key="1">
    <source>
        <dbReference type="SAM" id="Coils"/>
    </source>
</evidence>
<dbReference type="STRING" id="431595.K3X854"/>
<dbReference type="InterPro" id="IPR036872">
    <property type="entry name" value="CH_dom_sf"/>
</dbReference>
<dbReference type="PANTHER" id="PTHR47385:SF14">
    <property type="entry name" value="TRANSGELIN"/>
    <property type="match status" value="1"/>
</dbReference>
<dbReference type="GO" id="GO:0007015">
    <property type="term" value="P:actin filament organization"/>
    <property type="evidence" value="ECO:0007669"/>
    <property type="project" value="TreeGrafter"/>
</dbReference>
<feature type="coiled-coil region" evidence="1">
    <location>
        <begin position="174"/>
        <end position="201"/>
    </location>
</feature>
<evidence type="ECO:0000256" key="2">
    <source>
        <dbReference type="SAM" id="MobiDB-lite"/>
    </source>
</evidence>
<proteinExistence type="predicted"/>
<dbReference type="InParanoid" id="K3X854"/>
<accession>K3X854</accession>
<dbReference type="GO" id="GO:0015629">
    <property type="term" value="C:actin cytoskeleton"/>
    <property type="evidence" value="ECO:0007669"/>
    <property type="project" value="TreeGrafter"/>
</dbReference>
<reference evidence="5" key="1">
    <citation type="journal article" date="2010" name="Genome Biol.">
        <title>Genome sequence of the necrotrophic plant pathogen Pythium ultimum reveals original pathogenicity mechanisms and effector repertoire.</title>
        <authorList>
            <person name="Levesque C.A."/>
            <person name="Brouwer H."/>
            <person name="Cano L."/>
            <person name="Hamilton J.P."/>
            <person name="Holt C."/>
            <person name="Huitema E."/>
            <person name="Raffaele S."/>
            <person name="Robideau G.P."/>
            <person name="Thines M."/>
            <person name="Win J."/>
            <person name="Zerillo M.M."/>
            <person name="Beakes G.W."/>
            <person name="Boore J.L."/>
            <person name="Busam D."/>
            <person name="Dumas B."/>
            <person name="Ferriera S."/>
            <person name="Fuerstenberg S.I."/>
            <person name="Gachon C.M."/>
            <person name="Gaulin E."/>
            <person name="Govers F."/>
            <person name="Grenville-Briggs L."/>
            <person name="Horner N."/>
            <person name="Hostetler J."/>
            <person name="Jiang R.H."/>
            <person name="Johnson J."/>
            <person name="Krajaejun T."/>
            <person name="Lin H."/>
            <person name="Meijer H.J."/>
            <person name="Moore B."/>
            <person name="Morris P."/>
            <person name="Phuntmart V."/>
            <person name="Puiu D."/>
            <person name="Shetty J."/>
            <person name="Stajich J.E."/>
            <person name="Tripathy S."/>
            <person name="Wawra S."/>
            <person name="van West P."/>
            <person name="Whitty B.R."/>
            <person name="Coutinho P.M."/>
            <person name="Henrissat B."/>
            <person name="Martin F."/>
            <person name="Thomas P.D."/>
            <person name="Tyler B.M."/>
            <person name="De Vries R.P."/>
            <person name="Kamoun S."/>
            <person name="Yandell M."/>
            <person name="Tisserat N."/>
            <person name="Buell C.R."/>
        </authorList>
    </citation>
    <scope>NUCLEOTIDE SEQUENCE</scope>
    <source>
        <strain evidence="5">DAOM:BR144</strain>
    </source>
</reference>
<reference evidence="5" key="2">
    <citation type="submission" date="2010-04" db="EMBL/GenBank/DDBJ databases">
        <authorList>
            <person name="Buell R."/>
            <person name="Hamilton J."/>
            <person name="Hostetler J."/>
        </authorList>
    </citation>
    <scope>NUCLEOTIDE SEQUENCE [LARGE SCALE GENOMIC DNA]</scope>
    <source>
        <strain evidence="5">DAOM:BR144</strain>
    </source>
</reference>
<keyword evidence="1" id="KW-0175">Coiled coil</keyword>
<organism evidence="4 5">
    <name type="scientific">Globisporangium ultimum (strain ATCC 200006 / CBS 805.95 / DAOM BR144)</name>
    <name type="common">Pythium ultimum</name>
    <dbReference type="NCBI Taxonomy" id="431595"/>
    <lineage>
        <taxon>Eukaryota</taxon>
        <taxon>Sar</taxon>
        <taxon>Stramenopiles</taxon>
        <taxon>Oomycota</taxon>
        <taxon>Peronosporomycetes</taxon>
        <taxon>Pythiales</taxon>
        <taxon>Pythiaceae</taxon>
        <taxon>Globisporangium</taxon>
    </lineage>
</organism>
<reference evidence="4" key="3">
    <citation type="submission" date="2015-02" db="UniProtKB">
        <authorList>
            <consortium name="EnsemblProtists"/>
        </authorList>
    </citation>
    <scope>IDENTIFICATION</scope>
    <source>
        <strain evidence="4">DAOM BR144</strain>
    </source>
</reference>
<evidence type="ECO:0000313" key="4">
    <source>
        <dbReference type="EnsemblProtists" id="PYU1_T013403"/>
    </source>
</evidence>
<protein>
    <recommendedName>
        <fullName evidence="3">Calponin-homology (CH) domain-containing protein</fullName>
    </recommendedName>
</protein>
<dbReference type="Pfam" id="PF00307">
    <property type="entry name" value="CH"/>
    <property type="match status" value="1"/>
</dbReference>
<dbReference type="InterPro" id="IPR001715">
    <property type="entry name" value="CH_dom"/>
</dbReference>
<dbReference type="EMBL" id="GL376609">
    <property type="status" value="NOT_ANNOTATED_CDS"/>
    <property type="molecule type" value="Genomic_DNA"/>
</dbReference>
<dbReference type="GO" id="GO:0051015">
    <property type="term" value="F:actin filament binding"/>
    <property type="evidence" value="ECO:0007669"/>
    <property type="project" value="TreeGrafter"/>
</dbReference>
<keyword evidence="5" id="KW-1185">Reference proteome</keyword>
<dbReference type="SUPFAM" id="SSF47576">
    <property type="entry name" value="Calponin-homology domain, CH-domain"/>
    <property type="match status" value="1"/>
</dbReference>